<keyword evidence="2" id="KW-1185">Reference proteome</keyword>
<dbReference type="RefSeq" id="WP_385877266.1">
    <property type="nucleotide sequence ID" value="NZ_JBHLXE010000094.1"/>
</dbReference>
<dbReference type="Proteomes" id="UP001589758">
    <property type="component" value="Unassembled WGS sequence"/>
</dbReference>
<comment type="caution">
    <text evidence="1">The sequence shown here is derived from an EMBL/GenBank/DDBJ whole genome shotgun (WGS) entry which is preliminary data.</text>
</comment>
<evidence type="ECO:0000313" key="2">
    <source>
        <dbReference type="Proteomes" id="UP001589758"/>
    </source>
</evidence>
<protein>
    <submittedName>
        <fullName evidence="1">Uncharacterized protein</fullName>
    </submittedName>
</protein>
<name>A0ABV6CAZ5_9GAMM</name>
<reference evidence="1 2" key="1">
    <citation type="submission" date="2024-09" db="EMBL/GenBank/DDBJ databases">
        <authorList>
            <person name="Sun Q."/>
            <person name="Mori K."/>
        </authorList>
    </citation>
    <scope>NUCLEOTIDE SEQUENCE [LARGE SCALE GENOMIC DNA]</scope>
    <source>
        <strain evidence="1 2">CCM 8545</strain>
    </source>
</reference>
<organism evidence="1 2">
    <name type="scientific">Thorsellia kenyensis</name>
    <dbReference type="NCBI Taxonomy" id="1549888"/>
    <lineage>
        <taxon>Bacteria</taxon>
        <taxon>Pseudomonadati</taxon>
        <taxon>Pseudomonadota</taxon>
        <taxon>Gammaproteobacteria</taxon>
        <taxon>Enterobacterales</taxon>
        <taxon>Thorselliaceae</taxon>
        <taxon>Thorsellia</taxon>
    </lineage>
</organism>
<proteinExistence type="predicted"/>
<dbReference type="EMBL" id="JBHLXE010000094">
    <property type="protein sequence ID" value="MFC0180154.1"/>
    <property type="molecule type" value="Genomic_DNA"/>
</dbReference>
<accession>A0ABV6CAZ5</accession>
<gene>
    <name evidence="1" type="ORF">ACFFIT_08680</name>
</gene>
<sequence>MSQLNHKFAQDLLSRDGIIQQFVPVDLGDAKDWKTKNRILRHFEQKEINKLTKTNKYNVQNRINAEAPKKSERNAKIVLEYNAKPGNKITCGS</sequence>
<evidence type="ECO:0000313" key="1">
    <source>
        <dbReference type="EMBL" id="MFC0180154.1"/>
    </source>
</evidence>